<evidence type="ECO:0000313" key="6">
    <source>
        <dbReference type="Proteomes" id="UP000050502"/>
    </source>
</evidence>
<dbReference type="GO" id="GO:0040029">
    <property type="term" value="P:epigenetic regulation of gene expression"/>
    <property type="evidence" value="ECO:0007669"/>
    <property type="project" value="TreeGrafter"/>
</dbReference>
<evidence type="ECO:0000313" key="4">
    <source>
        <dbReference type="EMBL" id="KPL89574.1"/>
    </source>
</evidence>
<accession>A0A0N0RFQ9</accession>
<dbReference type="InterPro" id="IPR000286">
    <property type="entry name" value="HDACs"/>
</dbReference>
<dbReference type="PANTHER" id="PTHR10625">
    <property type="entry name" value="HISTONE DEACETYLASE HDAC1-RELATED"/>
    <property type="match status" value="1"/>
</dbReference>
<dbReference type="PANTHER" id="PTHR10625:SF10">
    <property type="entry name" value="HISTONE DEACETYLASE HDAC1"/>
    <property type="match status" value="1"/>
</dbReference>
<dbReference type="AlphaFoldDB" id="A0A0N0RFQ9"/>
<dbReference type="CDD" id="cd09992">
    <property type="entry name" value="HDAC_classII"/>
    <property type="match status" value="1"/>
</dbReference>
<dbReference type="EMBL" id="LGKN01000003">
    <property type="protein sequence ID" value="KPL89574.1"/>
    <property type="molecule type" value="Genomic_DNA"/>
</dbReference>
<dbReference type="InterPro" id="IPR037138">
    <property type="entry name" value="His_deacetylse_dom_sf"/>
</dbReference>
<dbReference type="InterPro" id="IPR023696">
    <property type="entry name" value="Ureohydrolase_dom_sf"/>
</dbReference>
<dbReference type="InParanoid" id="A0A0N0RFQ9"/>
<protein>
    <recommendedName>
        <fullName evidence="2">Histone deacetylase domain-containing protein</fullName>
    </recommendedName>
</protein>
<dbReference type="STRING" id="872965.SE16_03925"/>
<dbReference type="RefSeq" id="WP_082374277.1">
    <property type="nucleotide sequence ID" value="NZ_BBZA01000138.1"/>
</dbReference>
<dbReference type="Proteomes" id="UP000037784">
    <property type="component" value="Unassembled WGS sequence"/>
</dbReference>
<dbReference type="EMBL" id="BBZA01000138">
    <property type="protein sequence ID" value="GAP63350.1"/>
    <property type="molecule type" value="Genomic_DNA"/>
</dbReference>
<comment type="caution">
    <text evidence="3">The sequence shown here is derived from an EMBL/GenBank/DDBJ whole genome shotgun (WGS) entry which is preliminary data.</text>
</comment>
<evidence type="ECO:0000313" key="5">
    <source>
        <dbReference type="Proteomes" id="UP000037784"/>
    </source>
</evidence>
<dbReference type="Pfam" id="PF00850">
    <property type="entry name" value="Hist_deacetyl"/>
    <property type="match status" value="1"/>
</dbReference>
<dbReference type="InterPro" id="IPR023801">
    <property type="entry name" value="His_deacetylse_dom"/>
</dbReference>
<name>A0A0N0RFQ9_9CHLR</name>
<reference evidence="3 5" key="1">
    <citation type="journal article" date="2015" name="Genome Announc.">
        <title>Draft Genome Sequence of a Heterotrophic Facultative Anaerobic Thermophilic Bacterium, Ardenticatena maritima Strain 110ST.</title>
        <authorList>
            <person name="Kawaichi S."/>
            <person name="Yoshida T."/>
            <person name="Sako Y."/>
            <person name="Nakamura R."/>
        </authorList>
    </citation>
    <scope>NUCLEOTIDE SEQUENCE [LARGE SCALE GENOMIC DNA]</scope>
    <source>
        <strain evidence="3 5">110S</strain>
    </source>
</reference>
<proteinExistence type="inferred from homology"/>
<reference evidence="4 6" key="2">
    <citation type="submission" date="2015-07" db="EMBL/GenBank/DDBJ databases">
        <title>Whole genome sequence of Ardenticatena maritima DSM 23922.</title>
        <authorList>
            <person name="Hemp J."/>
            <person name="Ward L.M."/>
            <person name="Pace L.A."/>
            <person name="Fischer W.W."/>
        </authorList>
    </citation>
    <scope>NUCLEOTIDE SEQUENCE [LARGE SCALE GENOMIC DNA]</scope>
    <source>
        <strain evidence="4 6">110S</strain>
    </source>
</reference>
<sequence length="349" mass="38240">MYPVSVWYDDLFLAHAAPHHPERPERLQTIRRHLEQVGLAPHLHWRKPPDATHEHIAAVHSQRHIMQVEQAALRAAAMQRLVYLDPDTYVNAASFDAACRAAGAACAAVEAVATGETKRAMALVRPPGHHATRDQAMGFCLFNNIAIAARHAQRHGLARIFILDWDVHHGNGTQEIFYTDPTVFFFSVHQYPFYPGTGHWREQGADAGKGFTLNVPLPAGMGDAGYMLVWERLLAPALHTFQPDLILVSAGYDAHITDPLGGMRITTAGFAWLAQETMRYAEALGAPVVALLEGGYNPPALAESVEMTIRAMRGEALDAILATLDATPTPDEAAIIEELVRLIQPPPTA</sequence>
<evidence type="ECO:0000259" key="2">
    <source>
        <dbReference type="Pfam" id="PF00850"/>
    </source>
</evidence>
<gene>
    <name evidence="3" type="ORF">ARMA_1773</name>
    <name evidence="4" type="ORF">SE16_03925</name>
</gene>
<comment type="similarity">
    <text evidence="1">Belongs to the histone deacetylase family.</text>
</comment>
<dbReference type="SUPFAM" id="SSF52768">
    <property type="entry name" value="Arginase/deacetylase"/>
    <property type="match status" value="1"/>
</dbReference>
<evidence type="ECO:0000256" key="1">
    <source>
        <dbReference type="ARBA" id="ARBA00005947"/>
    </source>
</evidence>
<dbReference type="PATRIC" id="fig|872965.6.peg.754"/>
<keyword evidence="5" id="KW-1185">Reference proteome</keyword>
<dbReference type="GO" id="GO:0004407">
    <property type="term" value="F:histone deacetylase activity"/>
    <property type="evidence" value="ECO:0007669"/>
    <property type="project" value="TreeGrafter"/>
</dbReference>
<dbReference type="Proteomes" id="UP000050502">
    <property type="component" value="Unassembled WGS sequence"/>
</dbReference>
<evidence type="ECO:0000313" key="3">
    <source>
        <dbReference type="EMBL" id="GAP63350.1"/>
    </source>
</evidence>
<dbReference type="OrthoDB" id="9808367at2"/>
<dbReference type="PRINTS" id="PR01270">
    <property type="entry name" value="HDASUPER"/>
</dbReference>
<dbReference type="Gene3D" id="3.40.800.20">
    <property type="entry name" value="Histone deacetylase domain"/>
    <property type="match status" value="1"/>
</dbReference>
<feature type="domain" description="Histone deacetylase" evidence="2">
    <location>
        <begin position="20"/>
        <end position="311"/>
    </location>
</feature>
<organism evidence="3 5">
    <name type="scientific">Ardenticatena maritima</name>
    <dbReference type="NCBI Taxonomy" id="872965"/>
    <lineage>
        <taxon>Bacteria</taxon>
        <taxon>Bacillati</taxon>
        <taxon>Chloroflexota</taxon>
        <taxon>Ardenticatenia</taxon>
        <taxon>Ardenticatenales</taxon>
        <taxon>Ardenticatenaceae</taxon>
        <taxon>Ardenticatena</taxon>
    </lineage>
</organism>
<reference evidence="5" key="3">
    <citation type="submission" date="2015-08" db="EMBL/GenBank/DDBJ databases">
        <title>Draft Genome Sequence of a Heterotrophic Facultative Anaerobic Bacterium Ardenticatena maritima Strain 110S.</title>
        <authorList>
            <person name="Kawaichi S."/>
            <person name="Yoshida T."/>
            <person name="Sako Y."/>
            <person name="Nakamura R."/>
        </authorList>
    </citation>
    <scope>NUCLEOTIDE SEQUENCE [LARGE SCALE GENOMIC DNA]</scope>
    <source>
        <strain evidence="5">110S</strain>
    </source>
</reference>